<keyword evidence="2" id="KW-1003">Cell membrane</keyword>
<evidence type="ECO:0000256" key="6">
    <source>
        <dbReference type="SAM" id="MobiDB-lite"/>
    </source>
</evidence>
<evidence type="ECO:0000256" key="4">
    <source>
        <dbReference type="ARBA" id="ARBA00022989"/>
    </source>
</evidence>
<organism evidence="9 10">
    <name type="scientific">Saccharobesus litoralis</name>
    <dbReference type="NCBI Taxonomy" id="2172099"/>
    <lineage>
        <taxon>Bacteria</taxon>
        <taxon>Pseudomonadati</taxon>
        <taxon>Pseudomonadota</taxon>
        <taxon>Gammaproteobacteria</taxon>
        <taxon>Alteromonadales</taxon>
        <taxon>Alteromonadaceae</taxon>
        <taxon>Saccharobesus</taxon>
    </lineage>
</organism>
<dbReference type="PANTHER" id="PTHR30485">
    <property type="entry name" value="NI/FE-HYDROGENASE 1 B-TYPE CYTOCHROME SUBUNIT"/>
    <property type="match status" value="1"/>
</dbReference>
<keyword evidence="9" id="KW-0614">Plasmid</keyword>
<name>A0A2S0VY88_9ALTE</name>
<keyword evidence="10" id="KW-1185">Reference proteome</keyword>
<evidence type="ECO:0000256" key="5">
    <source>
        <dbReference type="ARBA" id="ARBA00023136"/>
    </source>
</evidence>
<feature type="transmembrane region" description="Helical" evidence="7">
    <location>
        <begin position="129"/>
        <end position="151"/>
    </location>
</feature>
<feature type="transmembrane region" description="Helical" evidence="7">
    <location>
        <begin position="70"/>
        <end position="91"/>
    </location>
</feature>
<feature type="region of interest" description="Disordered" evidence="6">
    <location>
        <begin position="1"/>
        <end position="27"/>
    </location>
</feature>
<dbReference type="PANTHER" id="PTHR30485:SF2">
    <property type="entry name" value="BLL0597 PROTEIN"/>
    <property type="match status" value="1"/>
</dbReference>
<dbReference type="InterPro" id="IPR011577">
    <property type="entry name" value="Cyt_b561_bac/Ni-Hgenase"/>
</dbReference>
<evidence type="ECO:0000313" key="9">
    <source>
        <dbReference type="EMBL" id="AWB69186.1"/>
    </source>
</evidence>
<dbReference type="AlphaFoldDB" id="A0A2S0VY88"/>
<feature type="transmembrane region" description="Helical" evidence="7">
    <location>
        <begin position="45"/>
        <end position="64"/>
    </location>
</feature>
<proteinExistence type="predicted"/>
<evidence type="ECO:0000313" key="10">
    <source>
        <dbReference type="Proteomes" id="UP000244441"/>
    </source>
</evidence>
<dbReference type="GO" id="GO:0020037">
    <property type="term" value="F:heme binding"/>
    <property type="evidence" value="ECO:0007669"/>
    <property type="project" value="TreeGrafter"/>
</dbReference>
<dbReference type="InterPro" id="IPR051542">
    <property type="entry name" value="Hydrogenase_cytochrome"/>
</dbReference>
<evidence type="ECO:0000256" key="2">
    <source>
        <dbReference type="ARBA" id="ARBA00022475"/>
    </source>
</evidence>
<dbReference type="EMBL" id="CP026605">
    <property type="protein sequence ID" value="AWB69186.1"/>
    <property type="molecule type" value="Genomic_DNA"/>
</dbReference>
<dbReference type="Proteomes" id="UP000244441">
    <property type="component" value="Plasmid unnamed1"/>
</dbReference>
<gene>
    <name evidence="9" type="ORF">C2869_22045</name>
</gene>
<feature type="domain" description="Cytochrome b561 bacterial/Ni-hydrogenase" evidence="8">
    <location>
        <begin position="38"/>
        <end position="213"/>
    </location>
</feature>
<dbReference type="GO" id="GO:0005886">
    <property type="term" value="C:plasma membrane"/>
    <property type="evidence" value="ECO:0007669"/>
    <property type="project" value="UniProtKB-SubCell"/>
</dbReference>
<evidence type="ECO:0000256" key="3">
    <source>
        <dbReference type="ARBA" id="ARBA00022692"/>
    </source>
</evidence>
<feature type="transmembrane region" description="Helical" evidence="7">
    <location>
        <begin position="180"/>
        <end position="201"/>
    </location>
</feature>
<dbReference type="Gene3D" id="1.20.950.20">
    <property type="entry name" value="Transmembrane di-heme cytochromes, Chain C"/>
    <property type="match status" value="1"/>
</dbReference>
<dbReference type="Pfam" id="PF01292">
    <property type="entry name" value="Ni_hydr_CYTB"/>
    <property type="match status" value="1"/>
</dbReference>
<keyword evidence="5 7" id="KW-0472">Membrane</keyword>
<dbReference type="RefSeq" id="WP_108605223.1">
    <property type="nucleotide sequence ID" value="NZ_CP026605.1"/>
</dbReference>
<reference evidence="9 10" key="1">
    <citation type="submission" date="2018-01" db="EMBL/GenBank/DDBJ databases">
        <title>Genome sequence of a Cantenovulum-like bacteria.</title>
        <authorList>
            <person name="Tan W.R."/>
            <person name="Lau N.-S."/>
            <person name="Go F."/>
            <person name="Amirul A.-A.A."/>
        </authorList>
    </citation>
    <scope>NUCLEOTIDE SEQUENCE [LARGE SCALE GENOMIC DNA]</scope>
    <source>
        <strain evidence="9 10">CCB-QB4</strain>
        <plasmid evidence="10">Plasmid unnamed1</plasmid>
    </source>
</reference>
<evidence type="ECO:0000256" key="7">
    <source>
        <dbReference type="SAM" id="Phobius"/>
    </source>
</evidence>
<sequence length="254" mass="28803">MSQTIQSQINQREGGKPMQCQQAQHSKANKIEPRGVLVWDLPVRVTHWLLVVMMIIAYATHLLGYDYYEYHIWSGYSVCVLVMFRMIWGIVGTQHARFINFIKGPKSTYNYVRTLGKKENPSYVGHNPLGALMVVFLLGGLLMQSITGLFANDEVFNVGPFYLYINEDLSLQLTSLHRQVFYWIVAAVVLHILAVLLHRVLKGEKLVNAMITGRKLLNVYTEHKVTGIPSSKLKLALAVLLVVTLTFSSLIWLA</sequence>
<protein>
    <submittedName>
        <fullName evidence="9">Cytochrome B</fullName>
    </submittedName>
</protein>
<comment type="subcellular location">
    <subcellularLocation>
        <location evidence="1">Cell membrane</location>
        <topology evidence="1">Multi-pass membrane protein</topology>
    </subcellularLocation>
</comment>
<dbReference type="SUPFAM" id="SSF81342">
    <property type="entry name" value="Transmembrane di-heme cytochromes"/>
    <property type="match status" value="1"/>
</dbReference>
<accession>A0A2S0VY88</accession>
<dbReference type="InterPro" id="IPR016174">
    <property type="entry name" value="Di-haem_cyt_TM"/>
</dbReference>
<evidence type="ECO:0000259" key="8">
    <source>
        <dbReference type="Pfam" id="PF01292"/>
    </source>
</evidence>
<keyword evidence="3 7" id="KW-0812">Transmembrane</keyword>
<feature type="compositionally biased region" description="Polar residues" evidence="6">
    <location>
        <begin position="1"/>
        <end position="11"/>
    </location>
</feature>
<keyword evidence="4 7" id="KW-1133">Transmembrane helix</keyword>
<evidence type="ECO:0000256" key="1">
    <source>
        <dbReference type="ARBA" id="ARBA00004651"/>
    </source>
</evidence>
<dbReference type="GO" id="GO:0022904">
    <property type="term" value="P:respiratory electron transport chain"/>
    <property type="evidence" value="ECO:0007669"/>
    <property type="project" value="InterPro"/>
</dbReference>
<feature type="transmembrane region" description="Helical" evidence="7">
    <location>
        <begin position="233"/>
        <end position="253"/>
    </location>
</feature>
<dbReference type="KEGG" id="cate:C2869_22045"/>
<geneLocation type="plasmid" evidence="9">
    <name>unnamed1</name>
</geneLocation>
<dbReference type="GO" id="GO:0009055">
    <property type="term" value="F:electron transfer activity"/>
    <property type="evidence" value="ECO:0007669"/>
    <property type="project" value="InterPro"/>
</dbReference>
<dbReference type="OrthoDB" id="196472at2"/>